<dbReference type="SUPFAM" id="SSF54001">
    <property type="entry name" value="Cysteine proteinases"/>
    <property type="match status" value="1"/>
</dbReference>
<dbReference type="Gene3D" id="3.40.395.10">
    <property type="entry name" value="Adenoviral Proteinase, Chain A"/>
    <property type="match status" value="1"/>
</dbReference>
<proteinExistence type="predicted"/>
<dbReference type="InterPro" id="IPR038765">
    <property type="entry name" value="Papain-like_cys_pep_sf"/>
</dbReference>
<reference evidence="1" key="1">
    <citation type="submission" date="2021-02" db="EMBL/GenBank/DDBJ databases">
        <authorList>
            <person name="Nowell W R."/>
        </authorList>
    </citation>
    <scope>NUCLEOTIDE SEQUENCE</scope>
    <source>
        <strain evidence="1">Ploen Becks lab</strain>
    </source>
</reference>
<keyword evidence="2" id="KW-1185">Reference proteome</keyword>
<sequence length="610" mass="70525">MSVFANTQYEIAVDKRKFDIALEKAYQDPRRANAKNFDSSWIHLFLTQIEEFENIKPSLQASIARVYPGRKRSDASFFHGNAYCKFPKCLASYSVSIKEKSTNPATSFMMVNVTRKNEHLHNQNFERKVQIRGEERLNIAKKVMSECNGSAIAFVDKLAATGEKNLPSEHVIRNVIHEYVNKEMVSTCWITNLLHSADSAEHFLKSTRKKDGINGYVQNFEIHKNFSLNLHTEEQIKLISRFMSDFSWATIHAALEVFNNNENISEYSMRVYNLSRLKTHPVSTNLTWLGSCNSHTMHRFVKLLKYKEERKFAILCFSLLVNCVDLETFDAIFNSIEKLSPSAEKTINFSLMSDLKSNFEQDDQEDIEESSKETIFKKNSIKESSPFTEHFNKIKESVLNTVEEIDEDENSGFVFRELNISRLTNGTIEKFFSTRKKLIKTSVQPGIYVTLTSEVAVGQALRFKNKLVSQNDDDYQPEKIAEIITSTFENPKLTIVKLDEIDPCLLELDCDIKRKEKEDDLKISKKRKLDSKKVVEIDNVEIDNESFRRLLENDRLCDSKLDNYDFIFGPVFDNNHSTLMFVDLKNCSVLYIDPFGASKETTDMVMKNWM</sequence>
<evidence type="ECO:0000313" key="2">
    <source>
        <dbReference type="Proteomes" id="UP000663879"/>
    </source>
</evidence>
<dbReference type="EMBL" id="CAJNOC010007304">
    <property type="protein sequence ID" value="CAF1096206.1"/>
    <property type="molecule type" value="Genomic_DNA"/>
</dbReference>
<protein>
    <submittedName>
        <fullName evidence="1">Uncharacterized protein</fullName>
    </submittedName>
</protein>
<dbReference type="AlphaFoldDB" id="A0A814NUS9"/>
<comment type="caution">
    <text evidence="1">The sequence shown here is derived from an EMBL/GenBank/DDBJ whole genome shotgun (WGS) entry which is preliminary data.</text>
</comment>
<gene>
    <name evidence="1" type="ORF">OXX778_LOCUS20920</name>
</gene>
<name>A0A814NUS9_9BILA</name>
<organism evidence="1 2">
    <name type="scientific">Brachionus calyciflorus</name>
    <dbReference type="NCBI Taxonomy" id="104777"/>
    <lineage>
        <taxon>Eukaryota</taxon>
        <taxon>Metazoa</taxon>
        <taxon>Spiralia</taxon>
        <taxon>Gnathifera</taxon>
        <taxon>Rotifera</taxon>
        <taxon>Eurotatoria</taxon>
        <taxon>Monogononta</taxon>
        <taxon>Pseudotrocha</taxon>
        <taxon>Ploima</taxon>
        <taxon>Brachionidae</taxon>
        <taxon>Brachionus</taxon>
    </lineage>
</organism>
<accession>A0A814NUS9</accession>
<dbReference type="Proteomes" id="UP000663879">
    <property type="component" value="Unassembled WGS sequence"/>
</dbReference>
<evidence type="ECO:0000313" key="1">
    <source>
        <dbReference type="EMBL" id="CAF1096206.1"/>
    </source>
</evidence>